<evidence type="ECO:0000313" key="3">
    <source>
        <dbReference type="EMBL" id="MBW29662.1"/>
    </source>
</evidence>
<feature type="transmembrane region" description="Helical" evidence="1">
    <location>
        <begin position="92"/>
        <end position="113"/>
    </location>
</feature>
<name>A0A2M3ZME1_9DIPT</name>
<dbReference type="EMBL" id="GGFM01008911">
    <property type="protein sequence ID" value="MBW29662.1"/>
    <property type="molecule type" value="Transcribed_RNA"/>
</dbReference>
<organism evidence="3">
    <name type="scientific">Anopheles braziliensis</name>
    <dbReference type="NCBI Taxonomy" id="58242"/>
    <lineage>
        <taxon>Eukaryota</taxon>
        <taxon>Metazoa</taxon>
        <taxon>Ecdysozoa</taxon>
        <taxon>Arthropoda</taxon>
        <taxon>Hexapoda</taxon>
        <taxon>Insecta</taxon>
        <taxon>Pterygota</taxon>
        <taxon>Neoptera</taxon>
        <taxon>Endopterygota</taxon>
        <taxon>Diptera</taxon>
        <taxon>Nematocera</taxon>
        <taxon>Culicoidea</taxon>
        <taxon>Culicidae</taxon>
        <taxon>Anophelinae</taxon>
        <taxon>Anopheles</taxon>
    </lineage>
</organism>
<sequence length="140" mass="15756">MRVHFPKAYSILSFSLSLSLSRSFLCSLSISRHIATPNVCNYVKVNFSFFLLQFGCSFLYKSANCPVGGVGGVCVFSQSNDVSRLLFALHNFGIGLFYGYFFQICLSLLLFVFPTNHPAAQSLFFRTLRPLVAHQIPFYL</sequence>
<feature type="chain" id="PRO_5014817978" evidence="2">
    <location>
        <begin position="22"/>
        <end position="140"/>
    </location>
</feature>
<proteinExistence type="predicted"/>
<keyword evidence="1" id="KW-0472">Membrane</keyword>
<evidence type="ECO:0000256" key="1">
    <source>
        <dbReference type="SAM" id="Phobius"/>
    </source>
</evidence>
<reference evidence="3" key="1">
    <citation type="submission" date="2018-01" db="EMBL/GenBank/DDBJ databases">
        <title>An insight into the sialome of Amazonian anophelines.</title>
        <authorList>
            <person name="Ribeiro J.M."/>
            <person name="Scarpassa V."/>
            <person name="Calvo E."/>
        </authorList>
    </citation>
    <scope>NUCLEOTIDE SEQUENCE</scope>
    <source>
        <tissue evidence="3">Salivary glands</tissue>
    </source>
</reference>
<accession>A0A2M3ZME1</accession>
<evidence type="ECO:0000256" key="2">
    <source>
        <dbReference type="SAM" id="SignalP"/>
    </source>
</evidence>
<dbReference type="AlphaFoldDB" id="A0A2M3ZME1"/>
<feature type="signal peptide" evidence="2">
    <location>
        <begin position="1"/>
        <end position="21"/>
    </location>
</feature>
<keyword evidence="2" id="KW-0732">Signal</keyword>
<keyword evidence="1" id="KW-0812">Transmembrane</keyword>
<protein>
    <submittedName>
        <fullName evidence="3">Putative secreted peptide</fullName>
    </submittedName>
</protein>
<keyword evidence="1" id="KW-1133">Transmembrane helix</keyword>